<dbReference type="InParanoid" id="G7E6M0"/>
<dbReference type="AlphaFoldDB" id="G7E6M0"/>
<dbReference type="HOGENOM" id="CLU_397447_0_0_1"/>
<dbReference type="Proteomes" id="UP000009131">
    <property type="component" value="Unassembled WGS sequence"/>
</dbReference>
<dbReference type="eggNOG" id="KOG4366">
    <property type="taxonomic scope" value="Eukaryota"/>
</dbReference>
<reference evidence="3 4" key="1">
    <citation type="journal article" date="2011" name="J. Gen. Appl. Microbiol.">
        <title>Draft genome sequencing of the enigmatic basidiomycete Mixia osmundae.</title>
        <authorList>
            <person name="Nishida H."/>
            <person name="Nagatsuka Y."/>
            <person name="Sugiyama J."/>
        </authorList>
    </citation>
    <scope>NUCLEOTIDE SEQUENCE [LARGE SCALE GENOMIC DNA]</scope>
    <source>
        <strain evidence="4">CBS 9802 / IAM 14324 / JCM 22182 / KY 12970</strain>
    </source>
</reference>
<feature type="compositionally biased region" description="Polar residues" evidence="2">
    <location>
        <begin position="112"/>
        <end position="121"/>
    </location>
</feature>
<dbReference type="OrthoDB" id="265761at2759"/>
<dbReference type="EMBL" id="BABT02000153">
    <property type="protein sequence ID" value="GAA98480.1"/>
    <property type="molecule type" value="Genomic_DNA"/>
</dbReference>
<feature type="region of interest" description="Disordered" evidence="2">
    <location>
        <begin position="230"/>
        <end position="270"/>
    </location>
</feature>
<dbReference type="SUPFAM" id="SSF54637">
    <property type="entry name" value="Thioesterase/thiol ester dehydrase-isomerase"/>
    <property type="match status" value="1"/>
</dbReference>
<evidence type="ECO:0000256" key="1">
    <source>
        <dbReference type="ARBA" id="ARBA00038476"/>
    </source>
</evidence>
<comment type="caution">
    <text evidence="3">The sequence shown here is derived from an EMBL/GenBank/DDBJ whole genome shotgun (WGS) entry which is preliminary data.</text>
</comment>
<sequence length="693" mass="75750">MGSISLVDQNLTSSPSSSPGDSPLKASPCSPGKFIHETEMPLSVLSDVPIGAATVLSPVAEEAESPLKKPPLDLAEDDGDTSSMLAEMSHATAEASAINASSKISSDHSRITPLSPQTMPSSPGHEVKKKSSTRHLKRISSTLSPFRKSPKQSQDCEDSFLLESPAISPSKLSPHKSSDPGSGHLTTKKTALASAVAALAHAATHVTRGTVGVPHESQSKDLADMLTKPAQSVLSSKDPGEDSASTGSMSLTSTHINEAPSCGSTEENTSGLELTEAASLAYDAEICREAETETKLPFNKGKQVDGANRKPMTLSLGSLEGTRFGSSRSPIAMSSPMPGLAADHVPRNPMEDEQLEVRARADNGYSALIKPSAEPQRILMARLRAFILGYVLPYKIALVMQELLTHGTFTRQPALGMTADKINWPLLSILLLLICNWRTLPFVWHIRLWSLVPRYYFARTLEILYAQSYYGSKNEIEILPKLLNTTIQASPFKHQVSTVFGSTYEDCDYHLHLSNSAFSYRLDEARMAWYLHSVFFATDQLKNLYMALGGVSYTFKREVPMLTEYTIDVGIETWDQKWIYLWAKWTTETPKGTVTHCEAICRCTFKIRADPLRRSVPPGRVLSLAGFGPTLVNWKQARVIRASGGHQAALDWLLKGREEKGTDGMDVFEPERIRRLLELAPGSDLQAVKAIIS</sequence>
<dbReference type="PANTHER" id="PTHR12475:SF4">
    <property type="entry name" value="PROTEIN THEM6"/>
    <property type="match status" value="1"/>
</dbReference>
<gene>
    <name evidence="3" type="primary">Mo05166</name>
    <name evidence="3" type="ORF">E5Q_05166</name>
</gene>
<reference evidence="3 4" key="2">
    <citation type="journal article" date="2012" name="Open Biol.">
        <title>Characteristics of nucleosomes and linker DNA regions on the genome of the basidiomycete Mixia osmundae revealed by mono- and dinucleosome mapping.</title>
        <authorList>
            <person name="Nishida H."/>
            <person name="Kondo S."/>
            <person name="Matsumoto T."/>
            <person name="Suzuki Y."/>
            <person name="Yoshikawa H."/>
            <person name="Taylor T.D."/>
            <person name="Sugiyama J."/>
        </authorList>
    </citation>
    <scope>NUCLEOTIDE SEQUENCE [LARGE SCALE GENOMIC DNA]</scope>
    <source>
        <strain evidence="4">CBS 9802 / IAM 14324 / JCM 22182 / KY 12970</strain>
    </source>
</reference>
<name>G7E6M0_MIXOS</name>
<evidence type="ECO:0000313" key="3">
    <source>
        <dbReference type="EMBL" id="GAA98480.1"/>
    </source>
</evidence>
<dbReference type="PANTHER" id="PTHR12475">
    <property type="match status" value="1"/>
</dbReference>
<feature type="region of interest" description="Disordered" evidence="2">
    <location>
        <begin position="299"/>
        <end position="320"/>
    </location>
</feature>
<feature type="compositionally biased region" description="Basic residues" evidence="2">
    <location>
        <begin position="127"/>
        <end position="138"/>
    </location>
</feature>
<comment type="similarity">
    <text evidence="1">Belongs to the lcsJ thioesterase family.</text>
</comment>
<proteinExistence type="inferred from homology"/>
<feature type="region of interest" description="Disordered" evidence="2">
    <location>
        <begin position="60"/>
        <end position="187"/>
    </location>
</feature>
<accession>G7E6M0</accession>
<feature type="compositionally biased region" description="Polar residues" evidence="2">
    <location>
        <begin position="243"/>
        <end position="270"/>
    </location>
</feature>
<dbReference type="Gene3D" id="3.10.129.10">
    <property type="entry name" value="Hotdog Thioesterase"/>
    <property type="match status" value="1"/>
</dbReference>
<dbReference type="Pfam" id="PF13279">
    <property type="entry name" value="4HBT_2"/>
    <property type="match status" value="1"/>
</dbReference>
<feature type="compositionally biased region" description="Low complexity" evidence="2">
    <location>
        <begin position="93"/>
        <end position="104"/>
    </location>
</feature>
<feature type="compositionally biased region" description="Polar residues" evidence="2">
    <location>
        <begin position="1"/>
        <end position="12"/>
    </location>
</feature>
<dbReference type="InterPro" id="IPR029069">
    <property type="entry name" value="HotDog_dom_sf"/>
</dbReference>
<organism evidence="3 4">
    <name type="scientific">Mixia osmundae (strain CBS 9802 / IAM 14324 / JCM 22182 / KY 12970)</name>
    <dbReference type="NCBI Taxonomy" id="764103"/>
    <lineage>
        <taxon>Eukaryota</taxon>
        <taxon>Fungi</taxon>
        <taxon>Dikarya</taxon>
        <taxon>Basidiomycota</taxon>
        <taxon>Pucciniomycotina</taxon>
        <taxon>Mixiomycetes</taxon>
        <taxon>Mixiales</taxon>
        <taxon>Mixiaceae</taxon>
        <taxon>Mixia</taxon>
    </lineage>
</organism>
<keyword evidence="4" id="KW-1185">Reference proteome</keyword>
<feature type="region of interest" description="Disordered" evidence="2">
    <location>
        <begin position="1"/>
        <end position="33"/>
    </location>
</feature>
<evidence type="ECO:0000313" key="4">
    <source>
        <dbReference type="Proteomes" id="UP000009131"/>
    </source>
</evidence>
<protein>
    <submittedName>
        <fullName evidence="3">Uncharacterized protein</fullName>
    </submittedName>
</protein>
<feature type="compositionally biased region" description="Low complexity" evidence="2">
    <location>
        <begin position="13"/>
        <end position="23"/>
    </location>
</feature>
<evidence type="ECO:0000256" key="2">
    <source>
        <dbReference type="SAM" id="MobiDB-lite"/>
    </source>
</evidence>
<dbReference type="InterPro" id="IPR051490">
    <property type="entry name" value="THEM6_lcsJ_thioesterase"/>
</dbReference>